<organism evidence="8 9">
    <name type="scientific">Arcanobacterium bovis</name>
    <dbReference type="NCBI Taxonomy" id="2529275"/>
    <lineage>
        <taxon>Bacteria</taxon>
        <taxon>Bacillati</taxon>
        <taxon>Actinomycetota</taxon>
        <taxon>Actinomycetes</taxon>
        <taxon>Actinomycetales</taxon>
        <taxon>Actinomycetaceae</taxon>
        <taxon>Arcanobacterium</taxon>
    </lineage>
</organism>
<evidence type="ECO:0000256" key="5">
    <source>
        <dbReference type="SAM" id="MobiDB-lite"/>
    </source>
</evidence>
<dbReference type="Gene3D" id="3.40.190.10">
    <property type="entry name" value="Periplasmic binding protein-like II"/>
    <property type="match status" value="2"/>
</dbReference>
<evidence type="ECO:0000259" key="7">
    <source>
        <dbReference type="Pfam" id="PF12849"/>
    </source>
</evidence>
<dbReference type="RefSeq" id="WP_131281237.1">
    <property type="nucleotide sequence ID" value="NZ_JBHSLR010000006.1"/>
</dbReference>
<dbReference type="PANTHER" id="PTHR42996:SF1">
    <property type="entry name" value="PHOSPHATE-BINDING PROTEIN PSTS"/>
    <property type="match status" value="1"/>
</dbReference>
<dbReference type="PROSITE" id="PS51257">
    <property type="entry name" value="PROKAR_LIPOPROTEIN"/>
    <property type="match status" value="1"/>
</dbReference>
<feature type="compositionally biased region" description="Low complexity" evidence="5">
    <location>
        <begin position="35"/>
        <end position="48"/>
    </location>
</feature>
<name>A0A4Q9V131_9ACTO</name>
<dbReference type="OrthoDB" id="9801510at2"/>
<evidence type="ECO:0000256" key="3">
    <source>
        <dbReference type="ARBA" id="ARBA00022592"/>
    </source>
</evidence>
<comment type="caution">
    <text evidence="8">The sequence shown here is derived from an EMBL/GenBank/DDBJ whole genome shotgun (WGS) entry which is preliminary data.</text>
</comment>
<feature type="region of interest" description="Disordered" evidence="5">
    <location>
        <begin position="25"/>
        <end position="51"/>
    </location>
</feature>
<dbReference type="PIRSF" id="PIRSF002756">
    <property type="entry name" value="PstS"/>
    <property type="match status" value="1"/>
</dbReference>
<dbReference type="CDD" id="cd13565">
    <property type="entry name" value="PBP2_PstS"/>
    <property type="match status" value="1"/>
</dbReference>
<dbReference type="Proteomes" id="UP000293036">
    <property type="component" value="Unassembled WGS sequence"/>
</dbReference>
<reference evidence="8 9" key="1">
    <citation type="submission" date="2019-02" db="EMBL/GenBank/DDBJ databases">
        <title>Arcanobacterium bovis sp. nov., isolated from the milk of a cow with mastitis.</title>
        <authorList>
            <person name="Sammra O."/>
            <person name="Foster G."/>
            <person name="Hassan A."/>
            <person name="Alssahen M."/>
            <person name="Laemmler C."/>
            <person name="Borowiak M."/>
            <person name="Malorny B."/>
            <person name="Abdulmawjood A."/>
        </authorList>
    </citation>
    <scope>NUCLEOTIDE SEQUENCE [LARGE SCALE GENOMIC DNA]</scope>
    <source>
        <strain evidence="8 9">C605018/01/1</strain>
    </source>
</reference>
<feature type="domain" description="PBP" evidence="7">
    <location>
        <begin position="35"/>
        <end position="331"/>
    </location>
</feature>
<evidence type="ECO:0000256" key="1">
    <source>
        <dbReference type="ARBA" id="ARBA00008725"/>
    </source>
</evidence>
<evidence type="ECO:0000256" key="6">
    <source>
        <dbReference type="SAM" id="SignalP"/>
    </source>
</evidence>
<dbReference type="InterPro" id="IPR050962">
    <property type="entry name" value="Phosphate-bind_PstS"/>
</dbReference>
<evidence type="ECO:0000256" key="4">
    <source>
        <dbReference type="PIRNR" id="PIRNR002756"/>
    </source>
</evidence>
<dbReference type="InterPro" id="IPR024370">
    <property type="entry name" value="PBP_domain"/>
</dbReference>
<feature type="signal peptide" evidence="6">
    <location>
        <begin position="1"/>
        <end position="26"/>
    </location>
</feature>
<dbReference type="Pfam" id="PF12849">
    <property type="entry name" value="PBP_like_2"/>
    <property type="match status" value="1"/>
</dbReference>
<accession>A0A4Q9V131</accession>
<feature type="chain" id="PRO_5020271599" description="Phosphate-binding protein" evidence="6">
    <location>
        <begin position="27"/>
        <end position="363"/>
    </location>
</feature>
<proteinExistence type="inferred from homology"/>
<protein>
    <recommendedName>
        <fullName evidence="4">Phosphate-binding protein</fullName>
    </recommendedName>
</protein>
<keyword evidence="9" id="KW-1185">Reference proteome</keyword>
<keyword evidence="2 4" id="KW-0813">Transport</keyword>
<dbReference type="GO" id="GO:0042301">
    <property type="term" value="F:phosphate ion binding"/>
    <property type="evidence" value="ECO:0007669"/>
    <property type="project" value="InterPro"/>
</dbReference>
<dbReference type="PANTHER" id="PTHR42996">
    <property type="entry name" value="PHOSPHATE-BINDING PROTEIN PSTS"/>
    <property type="match status" value="1"/>
</dbReference>
<dbReference type="GO" id="GO:0043190">
    <property type="term" value="C:ATP-binding cassette (ABC) transporter complex"/>
    <property type="evidence" value="ECO:0007669"/>
    <property type="project" value="InterPro"/>
</dbReference>
<keyword evidence="3 4" id="KW-0592">Phosphate transport</keyword>
<keyword evidence="6" id="KW-0732">Signal</keyword>
<sequence length="363" mass="38090">MNIKRGYAAVASLAVITLGLTACSSADSKNEDTKSSSSKSTGTLNGSGASSQVNAQQAWRDNFTKDSGVVVNYDPTGSGTGRDQFISGKVAFAGSDSMLKAEEVKKATERCSGQEPLELPLYISPIAVAFNLEGVKSLNLTADVIAKIFDGKITKWNDPAIADLNKDAKLPDLAIIPVNRADKSGTTENFQQYLAAAAPSSWTYKPADVWPRTGTQSAEKTSGVVNLVKSTQGAVTYADASQVGELGTAAVEVSGEFLKYSPEAAAKIVDGSAPTKDASERRLTVDLKRDGSIKGAYPIVMVSYLIACTQYADAKDAANVKAYFTYVASKEGQEAASKAKGGNAPISDTLRGKVETALKQIKG</sequence>
<dbReference type="AlphaFoldDB" id="A0A4Q9V131"/>
<evidence type="ECO:0000313" key="8">
    <source>
        <dbReference type="EMBL" id="TBW21457.1"/>
    </source>
</evidence>
<dbReference type="InterPro" id="IPR005673">
    <property type="entry name" value="ABC_phos-bd_PstS"/>
</dbReference>
<evidence type="ECO:0000313" key="9">
    <source>
        <dbReference type="Proteomes" id="UP000293036"/>
    </source>
</evidence>
<evidence type="ECO:0000256" key="2">
    <source>
        <dbReference type="ARBA" id="ARBA00022448"/>
    </source>
</evidence>
<dbReference type="NCBIfam" id="TIGR00975">
    <property type="entry name" value="3a0107s03"/>
    <property type="match status" value="1"/>
</dbReference>
<dbReference type="GO" id="GO:0035435">
    <property type="term" value="P:phosphate ion transmembrane transport"/>
    <property type="evidence" value="ECO:0007669"/>
    <property type="project" value="InterPro"/>
</dbReference>
<dbReference type="EMBL" id="SJDT01000004">
    <property type="protein sequence ID" value="TBW21457.1"/>
    <property type="molecule type" value="Genomic_DNA"/>
</dbReference>
<gene>
    <name evidence="8" type="primary">pstS</name>
    <name evidence="8" type="ORF">EZJ44_05800</name>
</gene>
<dbReference type="SUPFAM" id="SSF53850">
    <property type="entry name" value="Periplasmic binding protein-like II"/>
    <property type="match status" value="1"/>
</dbReference>
<comment type="similarity">
    <text evidence="1 4">Belongs to the PstS family.</text>
</comment>